<evidence type="ECO:0000313" key="5">
    <source>
        <dbReference type="EMBL" id="KAK7820777.1"/>
    </source>
</evidence>
<sequence length="472" mass="53665">MMYEQQQHARIDVRKRMERKDSTKEERLETVDLSGMSLEALPISPSLNLGTICNLDLSNNNIQSIPESLIARLLNMVVFDVHSNQLKSLPNSIGCLSKLKVLNVSGNHIEFLPKTIENCRMMYEQQQHARIDVRKRMERKDSTKEERLETVDLSGMSLEALPISPSLNLGTICNLDLSNNNIQSIPESLIARLLNMVVFDVHSNQLKSLPNSIGCLSKLKVLNVSGNHIEFLPKTIENCRSLEEVNANFNQLRKLPDTIGFELTNLKKLHVNSNKLVFLPSSTSHLTALLILDARLNCLRLLPDDLENLTNLQVLNVSQNFQYLETLPYSIGLLINLVELDVSYNKIKSLPDSMGCLRNLQKLSVEGNPLSSPPMEVVEQGLHVVREYLSEKMNKAEHKSTAQKKKSWVGKLVRYGTFNGNNNNNNNNRKLHEDRQGFSIHEYRSIDGLASPRYMGMFSPRRLFSPRTYFSR</sequence>
<keyword evidence="6" id="KW-1185">Reference proteome</keyword>
<proteinExistence type="inferred from homology"/>
<comment type="similarity">
    <text evidence="3">Belongs to the SHOC2 family.</text>
</comment>
<dbReference type="AlphaFoldDB" id="A0AAW0J2S2"/>
<dbReference type="GO" id="GO:0005737">
    <property type="term" value="C:cytoplasm"/>
    <property type="evidence" value="ECO:0007669"/>
    <property type="project" value="TreeGrafter"/>
</dbReference>
<dbReference type="PROSITE" id="PS51450">
    <property type="entry name" value="LRR"/>
    <property type="match status" value="3"/>
</dbReference>
<dbReference type="Gene3D" id="3.80.10.10">
    <property type="entry name" value="Ribonuclease Inhibitor"/>
    <property type="match status" value="3"/>
</dbReference>
<dbReference type="InterPro" id="IPR001611">
    <property type="entry name" value="Leu-rich_rpt"/>
</dbReference>
<dbReference type="EMBL" id="PKMF04000726">
    <property type="protein sequence ID" value="KAK7820777.1"/>
    <property type="molecule type" value="Genomic_DNA"/>
</dbReference>
<protein>
    <submittedName>
        <fullName evidence="5">Plant intracellular ras-group-related lrr protein 6</fullName>
    </submittedName>
</protein>
<evidence type="ECO:0000256" key="4">
    <source>
        <dbReference type="SAM" id="MobiDB-lite"/>
    </source>
</evidence>
<feature type="region of interest" description="Disordered" evidence="4">
    <location>
        <begin position="1"/>
        <end position="26"/>
    </location>
</feature>
<evidence type="ECO:0000256" key="1">
    <source>
        <dbReference type="ARBA" id="ARBA00022614"/>
    </source>
</evidence>
<dbReference type="InterPro" id="IPR032675">
    <property type="entry name" value="LRR_dom_sf"/>
</dbReference>
<organism evidence="5 6">
    <name type="scientific">Quercus suber</name>
    <name type="common">Cork oak</name>
    <dbReference type="NCBI Taxonomy" id="58331"/>
    <lineage>
        <taxon>Eukaryota</taxon>
        <taxon>Viridiplantae</taxon>
        <taxon>Streptophyta</taxon>
        <taxon>Embryophyta</taxon>
        <taxon>Tracheophyta</taxon>
        <taxon>Spermatophyta</taxon>
        <taxon>Magnoliopsida</taxon>
        <taxon>eudicotyledons</taxon>
        <taxon>Gunneridae</taxon>
        <taxon>Pentapetalae</taxon>
        <taxon>rosids</taxon>
        <taxon>fabids</taxon>
        <taxon>Fagales</taxon>
        <taxon>Fagaceae</taxon>
        <taxon>Quercus</taxon>
    </lineage>
</organism>
<dbReference type="PANTHER" id="PTHR48051:SF54">
    <property type="entry name" value="LEUCINE-RICH REPEAT-CONTAINING PROTEIN"/>
    <property type="match status" value="1"/>
</dbReference>
<dbReference type="Pfam" id="PF00560">
    <property type="entry name" value="LRR_1"/>
    <property type="match status" value="1"/>
</dbReference>
<evidence type="ECO:0000313" key="6">
    <source>
        <dbReference type="Proteomes" id="UP000237347"/>
    </source>
</evidence>
<evidence type="ECO:0000256" key="2">
    <source>
        <dbReference type="ARBA" id="ARBA00022737"/>
    </source>
</evidence>
<feature type="compositionally biased region" description="Basic and acidic residues" evidence="4">
    <location>
        <begin position="7"/>
        <end position="26"/>
    </location>
</feature>
<reference evidence="5 6" key="1">
    <citation type="journal article" date="2018" name="Sci. Data">
        <title>The draft genome sequence of cork oak.</title>
        <authorList>
            <person name="Ramos A.M."/>
            <person name="Usie A."/>
            <person name="Barbosa P."/>
            <person name="Barros P.M."/>
            <person name="Capote T."/>
            <person name="Chaves I."/>
            <person name="Simoes F."/>
            <person name="Abreu I."/>
            <person name="Carrasquinho I."/>
            <person name="Faro C."/>
            <person name="Guimaraes J.B."/>
            <person name="Mendonca D."/>
            <person name="Nobrega F."/>
            <person name="Rodrigues L."/>
            <person name="Saibo N.J.M."/>
            <person name="Varela M.C."/>
            <person name="Egas C."/>
            <person name="Matos J."/>
            <person name="Miguel C.M."/>
            <person name="Oliveira M.M."/>
            <person name="Ricardo C.P."/>
            <person name="Goncalves S."/>
        </authorList>
    </citation>
    <scope>NUCLEOTIDE SEQUENCE [LARGE SCALE GENOMIC DNA]</scope>
    <source>
        <strain evidence="6">cv. HL8</strain>
    </source>
</reference>
<dbReference type="SUPFAM" id="SSF52047">
    <property type="entry name" value="RNI-like"/>
    <property type="match status" value="1"/>
</dbReference>
<dbReference type="InterPro" id="IPR050216">
    <property type="entry name" value="LRR_domain-containing"/>
</dbReference>
<dbReference type="Proteomes" id="UP000237347">
    <property type="component" value="Unassembled WGS sequence"/>
</dbReference>
<dbReference type="InterPro" id="IPR003591">
    <property type="entry name" value="Leu-rich_rpt_typical-subtyp"/>
</dbReference>
<keyword evidence="2" id="KW-0677">Repeat</keyword>
<dbReference type="SMART" id="SM00369">
    <property type="entry name" value="LRR_TYP"/>
    <property type="match status" value="11"/>
</dbReference>
<dbReference type="SMART" id="SM00364">
    <property type="entry name" value="LRR_BAC"/>
    <property type="match status" value="8"/>
</dbReference>
<accession>A0AAW0J2S2</accession>
<dbReference type="PANTHER" id="PTHR48051">
    <property type="match status" value="1"/>
</dbReference>
<keyword evidence="1" id="KW-0433">Leucine-rich repeat</keyword>
<dbReference type="Pfam" id="PF13855">
    <property type="entry name" value="LRR_8"/>
    <property type="match status" value="2"/>
</dbReference>
<name>A0AAW0J2S2_QUESU</name>
<comment type="caution">
    <text evidence="5">The sequence shown here is derived from an EMBL/GenBank/DDBJ whole genome shotgun (WGS) entry which is preliminary data.</text>
</comment>
<evidence type="ECO:0000256" key="3">
    <source>
        <dbReference type="ARBA" id="ARBA00023786"/>
    </source>
</evidence>
<gene>
    <name evidence="5" type="primary">PIRL6_1</name>
    <name evidence="5" type="ORF">CFP56_038475</name>
</gene>